<dbReference type="STRING" id="436907.A7TJC8"/>
<feature type="compositionally biased region" description="Acidic residues" evidence="3">
    <location>
        <begin position="381"/>
        <end position="392"/>
    </location>
</feature>
<name>A7TJC8_VANPO</name>
<feature type="compositionally biased region" description="Acidic residues" evidence="3">
    <location>
        <begin position="40"/>
        <end position="52"/>
    </location>
</feature>
<evidence type="ECO:0000259" key="5">
    <source>
        <dbReference type="Pfam" id="PF13339"/>
    </source>
</evidence>
<dbReference type="PANTHER" id="PTHR15565:SF0">
    <property type="entry name" value="PROTEIN AATF"/>
    <property type="match status" value="1"/>
</dbReference>
<dbReference type="PANTHER" id="PTHR15565">
    <property type="entry name" value="AATF PROTEIN APOPTOSIS ANTAGONIZING TRANSCRIPTION FACTOR"/>
    <property type="match status" value="1"/>
</dbReference>
<reference evidence="6 7" key="1">
    <citation type="journal article" date="2007" name="Proc. Natl. Acad. Sci. U.S.A.">
        <title>Independent sorting-out of thousands of duplicated gene pairs in two yeast species descended from a whole-genome duplication.</title>
        <authorList>
            <person name="Scannell D.R."/>
            <person name="Frank A.C."/>
            <person name="Conant G.C."/>
            <person name="Byrne K.P."/>
            <person name="Woolfit M."/>
            <person name="Wolfe K.H."/>
        </authorList>
    </citation>
    <scope>NUCLEOTIDE SEQUENCE [LARGE SCALE GENOMIC DNA]</scope>
    <source>
        <strain evidence="7">ATCC 22028 / DSM 70294 / BCRC 21397 / CBS 2163 / NBRC 10782 / NRRL Y-8283 / UCD 57-17</strain>
    </source>
</reference>
<dbReference type="AlphaFoldDB" id="A7TJC8"/>
<dbReference type="PhylomeDB" id="A7TJC8"/>
<evidence type="ECO:0000256" key="3">
    <source>
        <dbReference type="SAM" id="MobiDB-lite"/>
    </source>
</evidence>
<dbReference type="EMBL" id="DS480400">
    <property type="protein sequence ID" value="EDO17697.1"/>
    <property type="molecule type" value="Genomic_DNA"/>
</dbReference>
<dbReference type="GeneID" id="5545939"/>
<dbReference type="GO" id="GO:0000462">
    <property type="term" value="P:maturation of SSU-rRNA from tricistronic rRNA transcript (SSU-rRNA, 5.8S rRNA, LSU-rRNA)"/>
    <property type="evidence" value="ECO:0007669"/>
    <property type="project" value="EnsemblFungi"/>
</dbReference>
<protein>
    <recommendedName>
        <fullName evidence="2">Protein BFR2</fullName>
    </recommendedName>
</protein>
<feature type="compositionally biased region" description="Acidic residues" evidence="3">
    <location>
        <begin position="89"/>
        <end position="107"/>
    </location>
</feature>
<evidence type="ECO:0000256" key="1">
    <source>
        <dbReference type="ARBA" id="ARBA00008966"/>
    </source>
</evidence>
<feature type="compositionally biased region" description="Basic and acidic residues" evidence="3">
    <location>
        <begin position="66"/>
        <end position="77"/>
    </location>
</feature>
<dbReference type="OrthoDB" id="5783963at2759"/>
<proteinExistence type="inferred from homology"/>
<feature type="region of interest" description="Disordered" evidence="3">
    <location>
        <begin position="19"/>
        <end position="159"/>
    </location>
</feature>
<dbReference type="FunCoup" id="A7TJC8">
    <property type="interactions" value="989"/>
</dbReference>
<feature type="compositionally biased region" description="Acidic residues" evidence="3">
    <location>
        <begin position="144"/>
        <end position="159"/>
    </location>
</feature>
<feature type="domain" description="Apoptosis-antagonizing transcription factor C-terminal" evidence="4">
    <location>
        <begin position="423"/>
        <end position="506"/>
    </location>
</feature>
<dbReference type="Pfam" id="PF08164">
    <property type="entry name" value="TRAUB"/>
    <property type="match status" value="1"/>
</dbReference>
<dbReference type="KEGG" id="vpo:Kpol_1004p75"/>
<feature type="compositionally biased region" description="Basic and acidic residues" evidence="3">
    <location>
        <begin position="396"/>
        <end position="406"/>
    </location>
</feature>
<dbReference type="Pfam" id="PF13339">
    <property type="entry name" value="AATF-Che1"/>
    <property type="match status" value="1"/>
</dbReference>
<evidence type="ECO:0000313" key="7">
    <source>
        <dbReference type="Proteomes" id="UP000000267"/>
    </source>
</evidence>
<dbReference type="RefSeq" id="XP_001645555.1">
    <property type="nucleotide sequence ID" value="XM_001645505.1"/>
</dbReference>
<dbReference type="InterPro" id="IPR012617">
    <property type="entry name" value="AATF_C"/>
</dbReference>
<dbReference type="Proteomes" id="UP000000267">
    <property type="component" value="Unassembled WGS sequence"/>
</dbReference>
<dbReference type="InParanoid" id="A7TJC8"/>
<evidence type="ECO:0000313" key="6">
    <source>
        <dbReference type="EMBL" id="EDO17697.1"/>
    </source>
</evidence>
<comment type="similarity">
    <text evidence="1">Belongs to the AATF family.</text>
</comment>
<dbReference type="eggNOG" id="KOG2773">
    <property type="taxonomic scope" value="Eukaryota"/>
</dbReference>
<keyword evidence="7" id="KW-1185">Reference proteome</keyword>
<organism evidence="7">
    <name type="scientific">Vanderwaltozyma polyspora (strain ATCC 22028 / DSM 70294 / BCRC 21397 / CBS 2163 / NBRC 10782 / NRRL Y-8283 / UCD 57-17)</name>
    <name type="common">Kluyveromyces polysporus</name>
    <dbReference type="NCBI Taxonomy" id="436907"/>
    <lineage>
        <taxon>Eukaryota</taxon>
        <taxon>Fungi</taxon>
        <taxon>Dikarya</taxon>
        <taxon>Ascomycota</taxon>
        <taxon>Saccharomycotina</taxon>
        <taxon>Saccharomycetes</taxon>
        <taxon>Saccharomycetales</taxon>
        <taxon>Saccharomycetaceae</taxon>
        <taxon>Vanderwaltozyma</taxon>
    </lineage>
</organism>
<evidence type="ECO:0000256" key="2">
    <source>
        <dbReference type="ARBA" id="ARBA00013850"/>
    </source>
</evidence>
<feature type="domain" description="AATF leucine zipper-containing" evidence="5">
    <location>
        <begin position="186"/>
        <end position="310"/>
    </location>
</feature>
<gene>
    <name evidence="6" type="ORF">Kpol_1004p75</name>
</gene>
<dbReference type="InterPro" id="IPR039223">
    <property type="entry name" value="AATF/Bfr2"/>
</dbReference>
<dbReference type="OMA" id="INFMAPN"/>
<feature type="compositionally biased region" description="Basic and acidic residues" evidence="3">
    <location>
        <begin position="30"/>
        <end position="39"/>
    </location>
</feature>
<feature type="region of interest" description="Disordered" evidence="3">
    <location>
        <begin position="375"/>
        <end position="412"/>
    </location>
</feature>
<accession>A7TJC8</accession>
<dbReference type="GO" id="GO:0032040">
    <property type="term" value="C:small-subunit processome"/>
    <property type="evidence" value="ECO:0007669"/>
    <property type="project" value="EnsemblFungi"/>
</dbReference>
<evidence type="ECO:0000259" key="4">
    <source>
        <dbReference type="Pfam" id="PF08164"/>
    </source>
</evidence>
<dbReference type="HOGENOM" id="CLU_018299_2_2_1"/>
<sequence length="544" mass="61481">MAKSLSEQILDIANKPVNQDFDIEDGEGAVFEHRDRNGSDDSDGLVSGDDEEHNDHYLQVGKSKLRKQDAPVLKDSKYQGTVGSRAQLYDEDDEDSLISESEEEMEQEHEQEHEQEAELQDSDALSFATDSEDQMVDGKSDSESEKEEDEDDIQEEEEAQREILSKLVKQETRHAVNKLSQSTKRDAAKGLMILHQSKVFESTIDTRIKLQKAVTSANQLPLTKESWNVYLKKSKDTKKLLKETTDKLNKVLQQLVDFRKEFQTSDGISKETETSSSTKRSFEDLCGYSKSLDKDLKNYRIAVLNKWSTKVASASGNTALSSSKFKAINQPADVQVENQLADIPRLVKRTCLNRRSVKPLNLEEDLEKNRLALLQNSSTVENDDDNGEDENPDIPKNYDPRRKDNSSIDTTENPYIFDDEDFYRVLLNDLVDRKISNAQNSQGSGATIAITSRSNNKLKKNVDTKASKGRKLNYSIQEQIANYEAPLSNGYKWSDEQIDEFFAGLLGQKVNFNEEEEGVVSEAEAEANAEELEAIKNDDIQIFG</sequence>
<dbReference type="InterPro" id="IPR025160">
    <property type="entry name" value="AATF"/>
</dbReference>